<keyword evidence="1 4" id="KW-0645">Protease</keyword>
<dbReference type="PANTHER" id="PTHR24252">
    <property type="entry name" value="ACROSIN-RELATED"/>
    <property type="match status" value="1"/>
</dbReference>
<evidence type="ECO:0000256" key="3">
    <source>
        <dbReference type="ARBA" id="ARBA00023157"/>
    </source>
</evidence>
<keyword evidence="3" id="KW-1015">Disulfide bond</keyword>
<accession>A0A8J3C838</accession>
<protein>
    <submittedName>
        <fullName evidence="7">Serine protease</fullName>
    </submittedName>
</protein>
<dbReference type="GO" id="GO:0006508">
    <property type="term" value="P:proteolysis"/>
    <property type="evidence" value="ECO:0007669"/>
    <property type="project" value="UniProtKB-KW"/>
</dbReference>
<dbReference type="InterPro" id="IPR001314">
    <property type="entry name" value="Peptidase_S1A"/>
</dbReference>
<dbReference type="PROSITE" id="PS50240">
    <property type="entry name" value="TRYPSIN_DOM"/>
    <property type="match status" value="1"/>
</dbReference>
<dbReference type="InterPro" id="IPR009003">
    <property type="entry name" value="Peptidase_S1_PA"/>
</dbReference>
<dbReference type="Proteomes" id="UP000637578">
    <property type="component" value="Unassembled WGS sequence"/>
</dbReference>
<evidence type="ECO:0000259" key="6">
    <source>
        <dbReference type="PROSITE" id="PS50240"/>
    </source>
</evidence>
<keyword evidence="8" id="KW-1185">Reference proteome</keyword>
<dbReference type="PRINTS" id="PR00722">
    <property type="entry name" value="CHYMOTRYPSIN"/>
</dbReference>
<organism evidence="7 8">
    <name type="scientific">Longimycelium tulufanense</name>
    <dbReference type="NCBI Taxonomy" id="907463"/>
    <lineage>
        <taxon>Bacteria</taxon>
        <taxon>Bacillati</taxon>
        <taxon>Actinomycetota</taxon>
        <taxon>Actinomycetes</taxon>
        <taxon>Pseudonocardiales</taxon>
        <taxon>Pseudonocardiaceae</taxon>
        <taxon>Longimycelium</taxon>
    </lineage>
</organism>
<dbReference type="SMART" id="SM00020">
    <property type="entry name" value="Tryp_SPc"/>
    <property type="match status" value="1"/>
</dbReference>
<dbReference type="Pfam" id="PF00089">
    <property type="entry name" value="Trypsin"/>
    <property type="match status" value="1"/>
</dbReference>
<dbReference type="InterPro" id="IPR033116">
    <property type="entry name" value="TRYPSIN_SER"/>
</dbReference>
<evidence type="ECO:0000313" key="7">
    <source>
        <dbReference type="EMBL" id="GGM39004.1"/>
    </source>
</evidence>
<keyword evidence="2 4" id="KW-0378">Hydrolase</keyword>
<comment type="caution">
    <text evidence="7">The sequence shown here is derived from an EMBL/GenBank/DDBJ whole genome shotgun (WGS) entry which is preliminary data.</text>
</comment>
<dbReference type="PANTHER" id="PTHR24252:SF17">
    <property type="entry name" value="SUPPRESSOR OF TUMORIGENICITY 14 PROTEIN HOMOLOG-RELATED"/>
    <property type="match status" value="1"/>
</dbReference>
<keyword evidence="5" id="KW-0732">Signal</keyword>
<dbReference type="Gene3D" id="2.40.10.10">
    <property type="entry name" value="Trypsin-like serine proteases"/>
    <property type="match status" value="1"/>
</dbReference>
<evidence type="ECO:0000256" key="5">
    <source>
        <dbReference type="SAM" id="SignalP"/>
    </source>
</evidence>
<dbReference type="FunFam" id="2.40.10.10:FF:000002">
    <property type="entry name" value="Transmembrane protease serine"/>
    <property type="match status" value="1"/>
</dbReference>
<gene>
    <name evidence="7" type="ORF">GCM10012275_07350</name>
</gene>
<dbReference type="FunFam" id="2.40.10.10:FF:000068">
    <property type="entry name" value="transmembrane protease serine 2"/>
    <property type="match status" value="1"/>
</dbReference>
<dbReference type="RefSeq" id="WP_189053810.1">
    <property type="nucleotide sequence ID" value="NZ_BMMK01000002.1"/>
</dbReference>
<reference evidence="7" key="1">
    <citation type="journal article" date="2014" name="Int. J. Syst. Evol. Microbiol.">
        <title>Complete genome sequence of Corynebacterium casei LMG S-19264T (=DSM 44701T), isolated from a smear-ripened cheese.</title>
        <authorList>
            <consortium name="US DOE Joint Genome Institute (JGI-PGF)"/>
            <person name="Walter F."/>
            <person name="Albersmeier A."/>
            <person name="Kalinowski J."/>
            <person name="Ruckert C."/>
        </authorList>
    </citation>
    <scope>NUCLEOTIDE SEQUENCE</scope>
    <source>
        <strain evidence="7">CGMCC 4.5737</strain>
    </source>
</reference>
<feature type="domain" description="Peptidase S1" evidence="6">
    <location>
        <begin position="40"/>
        <end position="263"/>
    </location>
</feature>
<proteinExistence type="predicted"/>
<sequence>MAHVRRGSRAWFGVLLAAAGTLATGAADPTDAPREVEPFIVGGHRASIKEHPWVVYLTTANGYQYCGGVIAAPDKVITAAHCVDKRDPASLRIVAGREDRQSSEGVVAGLKSVWVHPGFKSTAEGDDLAVVTLDRKVPYPTLPLATPADATLYQPGTKAAVLGWGDLKESGQSSRYLMKAVVPVMTDGECAKAYKEYKADKMVCAGYPDGKIDACQGDSGGPLVAGGRLIGLVSTGEGCARPGKPGIYTRMAAYTGVIQQQVG</sequence>
<feature type="chain" id="PRO_5035162158" evidence="5">
    <location>
        <begin position="27"/>
        <end position="263"/>
    </location>
</feature>
<dbReference type="SUPFAM" id="SSF50494">
    <property type="entry name" value="Trypsin-like serine proteases"/>
    <property type="match status" value="1"/>
</dbReference>
<dbReference type="PROSITE" id="PS00134">
    <property type="entry name" value="TRYPSIN_HIS"/>
    <property type="match status" value="1"/>
</dbReference>
<dbReference type="EMBL" id="BMMK01000002">
    <property type="protein sequence ID" value="GGM39004.1"/>
    <property type="molecule type" value="Genomic_DNA"/>
</dbReference>
<evidence type="ECO:0000256" key="2">
    <source>
        <dbReference type="ARBA" id="ARBA00022801"/>
    </source>
</evidence>
<keyword evidence="4" id="KW-0720">Serine protease</keyword>
<name>A0A8J3C838_9PSEU</name>
<dbReference type="PROSITE" id="PS00135">
    <property type="entry name" value="TRYPSIN_SER"/>
    <property type="match status" value="1"/>
</dbReference>
<reference evidence="7" key="2">
    <citation type="submission" date="2020-09" db="EMBL/GenBank/DDBJ databases">
        <authorList>
            <person name="Sun Q."/>
            <person name="Zhou Y."/>
        </authorList>
    </citation>
    <scope>NUCLEOTIDE SEQUENCE</scope>
    <source>
        <strain evidence="7">CGMCC 4.5737</strain>
    </source>
</reference>
<dbReference type="InterPro" id="IPR001254">
    <property type="entry name" value="Trypsin_dom"/>
</dbReference>
<dbReference type="GO" id="GO:0004252">
    <property type="term" value="F:serine-type endopeptidase activity"/>
    <property type="evidence" value="ECO:0007669"/>
    <property type="project" value="InterPro"/>
</dbReference>
<dbReference type="InterPro" id="IPR018114">
    <property type="entry name" value="TRYPSIN_HIS"/>
</dbReference>
<dbReference type="CDD" id="cd00190">
    <property type="entry name" value="Tryp_SPc"/>
    <property type="match status" value="1"/>
</dbReference>
<feature type="signal peptide" evidence="5">
    <location>
        <begin position="1"/>
        <end position="26"/>
    </location>
</feature>
<evidence type="ECO:0000256" key="1">
    <source>
        <dbReference type="ARBA" id="ARBA00022670"/>
    </source>
</evidence>
<dbReference type="InterPro" id="IPR043504">
    <property type="entry name" value="Peptidase_S1_PA_chymotrypsin"/>
</dbReference>
<dbReference type="AlphaFoldDB" id="A0A8J3C838"/>
<evidence type="ECO:0000313" key="8">
    <source>
        <dbReference type="Proteomes" id="UP000637578"/>
    </source>
</evidence>
<evidence type="ECO:0000256" key="4">
    <source>
        <dbReference type="RuleBase" id="RU363034"/>
    </source>
</evidence>